<feature type="non-terminal residue" evidence="1">
    <location>
        <position position="1"/>
    </location>
</feature>
<dbReference type="AlphaFoldDB" id="A0A699K146"/>
<evidence type="ECO:0000313" key="1">
    <source>
        <dbReference type="EMBL" id="GFA65667.1"/>
    </source>
</evidence>
<comment type="caution">
    <text evidence="1">The sequence shown here is derived from an EMBL/GenBank/DDBJ whole genome shotgun (WGS) entry which is preliminary data.</text>
</comment>
<accession>A0A699K146</accession>
<organism evidence="1">
    <name type="scientific">Tanacetum cinerariifolium</name>
    <name type="common">Dalmatian daisy</name>
    <name type="synonym">Chrysanthemum cinerariifolium</name>
    <dbReference type="NCBI Taxonomy" id="118510"/>
    <lineage>
        <taxon>Eukaryota</taxon>
        <taxon>Viridiplantae</taxon>
        <taxon>Streptophyta</taxon>
        <taxon>Embryophyta</taxon>
        <taxon>Tracheophyta</taxon>
        <taxon>Spermatophyta</taxon>
        <taxon>Magnoliopsida</taxon>
        <taxon>eudicotyledons</taxon>
        <taxon>Gunneridae</taxon>
        <taxon>Pentapetalae</taxon>
        <taxon>asterids</taxon>
        <taxon>campanulids</taxon>
        <taxon>Asterales</taxon>
        <taxon>Asteraceae</taxon>
        <taxon>Asteroideae</taxon>
        <taxon>Anthemideae</taxon>
        <taxon>Anthemidinae</taxon>
        <taxon>Tanacetum</taxon>
    </lineage>
</organism>
<dbReference type="EMBL" id="BKCJ010463188">
    <property type="protein sequence ID" value="GFA65667.1"/>
    <property type="molecule type" value="Genomic_DNA"/>
</dbReference>
<name>A0A699K146_TANCI</name>
<reference evidence="1" key="1">
    <citation type="journal article" date="2019" name="Sci. Rep.">
        <title>Draft genome of Tanacetum cinerariifolium, the natural source of mosquito coil.</title>
        <authorList>
            <person name="Yamashiro T."/>
            <person name="Shiraishi A."/>
            <person name="Satake H."/>
            <person name="Nakayama K."/>
        </authorList>
    </citation>
    <scope>NUCLEOTIDE SEQUENCE</scope>
</reference>
<protein>
    <submittedName>
        <fullName evidence="1">Uncharacterized protein</fullName>
    </submittedName>
</protein>
<gene>
    <name evidence="1" type="ORF">Tci_637639</name>
</gene>
<sequence>DLYWTRVRAHEFYQEMIRRGFVFEERLNEVINVPIEEEKSPSSKPQES</sequence>
<proteinExistence type="predicted"/>